<evidence type="ECO:0000256" key="2">
    <source>
        <dbReference type="SAM" id="MobiDB-lite"/>
    </source>
</evidence>
<feature type="compositionally biased region" description="Basic and acidic residues" evidence="2">
    <location>
        <begin position="1237"/>
        <end position="1251"/>
    </location>
</feature>
<dbReference type="InterPro" id="IPR007967">
    <property type="entry name" value="GSKIP_dom"/>
</dbReference>
<dbReference type="GO" id="GO:0005737">
    <property type="term" value="C:cytoplasm"/>
    <property type="evidence" value="ECO:0007669"/>
    <property type="project" value="TreeGrafter"/>
</dbReference>
<dbReference type="GO" id="GO:0048312">
    <property type="term" value="P:intracellular distribution of mitochondria"/>
    <property type="evidence" value="ECO:0007669"/>
    <property type="project" value="TreeGrafter"/>
</dbReference>
<dbReference type="Gene3D" id="1.25.40.10">
    <property type="entry name" value="Tetratricopeptide repeat domain"/>
    <property type="match status" value="1"/>
</dbReference>
<feature type="compositionally biased region" description="Polar residues" evidence="2">
    <location>
        <begin position="1217"/>
        <end position="1227"/>
    </location>
</feature>
<dbReference type="OMA" id="HPVWDKD"/>
<keyword evidence="5" id="KW-1185">Reference proteome</keyword>
<dbReference type="HOGENOM" id="CLU_003256_2_0_1"/>
<dbReference type="PANTHER" id="PTHR12601:SF6">
    <property type="entry name" value="CLUSTERED MITOCHONDRIA PROTEIN HOMOLOG"/>
    <property type="match status" value="1"/>
</dbReference>
<dbReference type="InterPro" id="IPR033646">
    <property type="entry name" value="CLU-central"/>
</dbReference>
<dbReference type="InterPro" id="IPR025697">
    <property type="entry name" value="CLU_dom"/>
</dbReference>
<dbReference type="KEGG" id="ncs:NCAS_0A12670"/>
<dbReference type="InterPro" id="IPR011990">
    <property type="entry name" value="TPR-like_helical_dom_sf"/>
</dbReference>
<dbReference type="Gene3D" id="3.30.2280.10">
    <property type="entry name" value="Hypothetical protein (hspc210)"/>
    <property type="match status" value="1"/>
</dbReference>
<keyword evidence="1" id="KW-0963">Cytoplasm</keyword>
<dbReference type="SUPFAM" id="SSF48452">
    <property type="entry name" value="TPR-like"/>
    <property type="match status" value="1"/>
</dbReference>
<dbReference type="EMBL" id="HE576752">
    <property type="protein sequence ID" value="CCC67825.1"/>
    <property type="molecule type" value="Genomic_DNA"/>
</dbReference>
<reference evidence="5" key="1">
    <citation type="journal article" date="2011" name="Proc. Natl. Acad. Sci. U.S.A.">
        <title>Evolutionary erosion of yeast sex chromosomes by mating-type switching accidents.</title>
        <authorList>
            <person name="Gordon J.L."/>
            <person name="Armisen D."/>
            <person name="Proux-Wera E."/>
            <person name="Oheigeartaigh S.S."/>
            <person name="Byrne K.P."/>
            <person name="Wolfe K.H."/>
        </authorList>
    </citation>
    <scope>NUCLEOTIDE SEQUENCE [LARGE SCALE GENOMIC DNA]</scope>
    <source>
        <strain evidence="5">ATCC 76901 / BCRC 22586 / CBS 4309 / NBRC 1992 / NRRL Y-12630</strain>
    </source>
</reference>
<name>G0V8M6_NAUCA</name>
<dbReference type="Pfam" id="PF13236">
    <property type="entry name" value="CLU"/>
    <property type="match status" value="1"/>
</dbReference>
<dbReference type="OrthoDB" id="1414216at2759"/>
<accession>G0V8M6</accession>
<evidence type="ECO:0000313" key="4">
    <source>
        <dbReference type="EMBL" id="CCC67825.1"/>
    </source>
</evidence>
<reference key="2">
    <citation type="submission" date="2011-08" db="EMBL/GenBank/DDBJ databases">
        <title>Genome sequence of Naumovozyma castellii.</title>
        <authorList>
            <person name="Gordon J.L."/>
            <person name="Armisen D."/>
            <person name="Proux-Wera E."/>
            <person name="OhEigeartaigh S.S."/>
            <person name="Byrne K.P."/>
            <person name="Wolfe K.H."/>
        </authorList>
    </citation>
    <scope>NUCLEOTIDE SEQUENCE</scope>
    <source>
        <strain>Type strain:CBS 4309</strain>
    </source>
</reference>
<feature type="compositionally biased region" description="Basic residues" evidence="2">
    <location>
        <begin position="1268"/>
        <end position="1281"/>
    </location>
</feature>
<evidence type="ECO:0000256" key="1">
    <source>
        <dbReference type="ARBA" id="ARBA00022490"/>
    </source>
</evidence>
<dbReference type="Proteomes" id="UP000001640">
    <property type="component" value="Chromosome 1"/>
</dbReference>
<sequence length="1281" mass="145117">MSAPATTAVEGQEGTNEHIKISIKLPTLAHSHHHHAKKSNNKKNELLFQFNKDAKVETIINVLAFTEQTKYLTNIQLRWNDKILNEEDTIFDVINGKVSDMVHLSIEVKPYTARDSLKHLLTVRDFIGFASETSDGLSEFAVSTGSKFTELPLGEIRVPTAEEEEQKDEAAEDKEVKKNVFKVSDEEKDNFAKVVHEIFESSKKTTINQVLTADSNVVTPCVRSLTLSAYNPVPVFYKSQGHLFYLQVVTLEGETFHVTATQSGFYINKSTSTKFDPSERLSEEHNNESKIFYSLYDLLASHSKKFVSHVETFEKKLAGMESVSYVKPVSTFLHKPWLVTPPTNPPDFFRLQLDSQNVSVETNFNDQFQAIRDLPTNSLMERIEFERLQTKIIHEFSVEAIKGAMSIFNDNLPPLNPESPTNEQIFLSGHIFYSFVTSIKDNGINEDAARAISNHDLKTINLLNRVNLNDVRYVLTTIVDFAGRRLLAQTPVPGLLDSMGTQVEKDPETGEETLKDLNNDVMVKYGLDEEEGKILFDADFDAALGKEFAKIFHLKKHQVSNGKDGENVDIWFSSKSRGIVGFDKRKYILDLANTYPLDINFVKENYDNVADTKRYPHRQTLMRPELVEKWWNAQVEKNKDLTMDAAYDGNMFSYNPDAFVVDGVEDPTVEEISTYLTKEVLPGVVADYIQNNVNIPYNGEHLVDTLHKNGINLRYLGKFIELVQTELSKQVAQHTEKLKTVAEGNIEYENWEKEYLVKIEKLIAERQAKINKLIQEGKEVPKELTEDLKLNDDEIRKPTDEQPIVVAKDELTTLINIAELEIITRSLKHVLRSYSKDLPVLMVPSLIAFVLNLLFGEKYNDSPVAEEIDNFHPIKSFSFHKLTRTTLLEAISKESYLRFRYELPTDWISKYSESPFIAIRSLSYKIGIQLVNKQYFFTTESFETFKQSQDKKIRNKLVAPLNTFSVKDLTIIPRVKTSEFSSLVGQDFWTQGTLTIQEAPKDALTLFAQAITVMEEVSSILHPSVAEKYLSVSTVYNQLGLTSEAVAFCRKACKIYERVCGVDSFEMLRALTNLAMLETSNKSPYNAAVVYKRLIETLQSFNLSTLHHPSMTSIYSNIEQLSLGVENIKLSMAVLKHLCDLIVSFEGKESLAYAFTESRLGNLYVTVKDFRSALQHIAVTEPIFSKELGTNHVTTAQSRQWINGLTNVVNDMQKQLNQTQAAVNAKSNAPAKKHKNKKDEPNAELADKSVDELLNFIEGDQKSSGSSKGKKGKKGGKHGKK</sequence>
<dbReference type="GeneID" id="96901303"/>
<proteinExistence type="predicted"/>
<gene>
    <name evidence="4" type="primary">NCAS0A12670</name>
    <name evidence="4" type="ordered locus">NCAS_0A12670</name>
</gene>
<evidence type="ECO:0000313" key="5">
    <source>
        <dbReference type="Proteomes" id="UP000001640"/>
    </source>
</evidence>
<dbReference type="Pfam" id="PF15044">
    <property type="entry name" value="CLU_N"/>
    <property type="match status" value="1"/>
</dbReference>
<dbReference type="RefSeq" id="XP_003674205.1">
    <property type="nucleotide sequence ID" value="XM_003674157.1"/>
</dbReference>
<dbReference type="STRING" id="1064592.G0V8M6"/>
<dbReference type="GO" id="GO:0003729">
    <property type="term" value="F:mRNA binding"/>
    <property type="evidence" value="ECO:0007669"/>
    <property type="project" value="TreeGrafter"/>
</dbReference>
<feature type="region of interest" description="Disordered" evidence="2">
    <location>
        <begin position="1217"/>
        <end position="1281"/>
    </location>
</feature>
<dbReference type="Pfam" id="PF12807">
    <property type="entry name" value="eIF3_p135"/>
    <property type="match status" value="1"/>
</dbReference>
<dbReference type="InterPro" id="IPR027523">
    <property type="entry name" value="CLU_prot"/>
</dbReference>
<dbReference type="InParanoid" id="G0V8M6"/>
<dbReference type="Pfam" id="PF13374">
    <property type="entry name" value="TPR_10"/>
    <property type="match status" value="1"/>
</dbReference>
<feature type="domain" description="Clu" evidence="3">
    <location>
        <begin position="342"/>
        <end position="602"/>
    </location>
</feature>
<organism evidence="4 5">
    <name type="scientific">Naumovozyma castellii</name>
    <name type="common">Yeast</name>
    <name type="synonym">Saccharomyces castellii</name>
    <dbReference type="NCBI Taxonomy" id="27288"/>
    <lineage>
        <taxon>Eukaryota</taxon>
        <taxon>Fungi</taxon>
        <taxon>Dikarya</taxon>
        <taxon>Ascomycota</taxon>
        <taxon>Saccharomycotina</taxon>
        <taxon>Saccharomycetes</taxon>
        <taxon>Saccharomycetales</taxon>
        <taxon>Saccharomycetaceae</taxon>
        <taxon>Naumovozyma</taxon>
    </lineage>
</organism>
<dbReference type="FunCoup" id="G0V8M6">
    <property type="interactions" value="1155"/>
</dbReference>
<dbReference type="InterPro" id="IPR028275">
    <property type="entry name" value="CLU_N"/>
</dbReference>
<dbReference type="SUPFAM" id="SSF103107">
    <property type="entry name" value="Hypothetical protein c14orf129, hspc210"/>
    <property type="match status" value="1"/>
</dbReference>
<dbReference type="eggNOG" id="KOG1839">
    <property type="taxonomic scope" value="Eukaryota"/>
</dbReference>
<dbReference type="InterPro" id="IPR023231">
    <property type="entry name" value="GSKIP_dom_sf"/>
</dbReference>
<dbReference type="Pfam" id="PF05303">
    <property type="entry name" value="GSKIP_dom"/>
    <property type="match status" value="1"/>
</dbReference>
<dbReference type="PROSITE" id="PS51823">
    <property type="entry name" value="CLU"/>
    <property type="match status" value="1"/>
</dbReference>
<protein>
    <recommendedName>
        <fullName evidence="3">Clu domain-containing protein</fullName>
    </recommendedName>
</protein>
<dbReference type="CDD" id="cd15466">
    <property type="entry name" value="CLU-central"/>
    <property type="match status" value="1"/>
</dbReference>
<evidence type="ECO:0000259" key="3">
    <source>
        <dbReference type="PROSITE" id="PS51823"/>
    </source>
</evidence>
<dbReference type="PANTHER" id="PTHR12601">
    <property type="entry name" value="EUKARYOTIC TRANSLATION INITIATION FACTOR 3 SUBUNIT EIF-3"/>
    <property type="match status" value="1"/>
</dbReference>